<dbReference type="InterPro" id="IPR010693">
    <property type="entry name" value="Divergent_4Fe-4S_mono-cluster"/>
</dbReference>
<reference evidence="2 3" key="1">
    <citation type="submission" date="2019-04" db="EMBL/GenBank/DDBJ databases">
        <title>Flavobacterium sp. nov. isolated from construction timber.</title>
        <authorList>
            <person name="Lin S.-Y."/>
            <person name="Chang C.-T."/>
            <person name="Young C.-C."/>
        </authorList>
    </citation>
    <scope>NUCLEOTIDE SEQUENCE [LARGE SCALE GENOMIC DNA]</scope>
    <source>
        <strain evidence="2 3">CC-CTC003</strain>
    </source>
</reference>
<dbReference type="Pfam" id="PF14542">
    <property type="entry name" value="Acetyltransf_CG"/>
    <property type="match status" value="1"/>
</dbReference>
<dbReference type="EMBL" id="SSNZ01000007">
    <property type="protein sequence ID" value="THF48850.1"/>
    <property type="molecule type" value="Genomic_DNA"/>
</dbReference>
<gene>
    <name evidence="2" type="ORF">E6C50_13955</name>
</gene>
<dbReference type="AlphaFoldDB" id="A0A4S3ZT36"/>
<dbReference type="Gene3D" id="3.40.630.30">
    <property type="match status" value="1"/>
</dbReference>
<dbReference type="SUPFAM" id="SSF55729">
    <property type="entry name" value="Acyl-CoA N-acyltransferases (Nat)"/>
    <property type="match status" value="1"/>
</dbReference>
<dbReference type="Pfam" id="PF06902">
    <property type="entry name" value="Fer4_19"/>
    <property type="match status" value="1"/>
</dbReference>
<dbReference type="OrthoDB" id="9795032at2"/>
<accession>A0A4S3ZT36</accession>
<name>A0A4S3ZT36_9FLAO</name>
<proteinExistence type="predicted"/>
<protein>
    <recommendedName>
        <fullName evidence="1">N-acetyltransferase domain-containing protein</fullName>
    </recommendedName>
</protein>
<sequence length="166" mass="19032">MESPKEYSNGEITVVWKQQLCEHSGNCVRGLPEVFRAKVRPWIEVRKAGSDEIVEQIKKCPSGALSYYYNKNKMEDHLKLVNNEEKSRFELEVDGHIAFIDYKIKDRKIYLIHTEVPAELGGKGIGNAIVLKTLHYIKDNGYSLVPLCPFVAAYIKRHPEWEAIVA</sequence>
<dbReference type="PANTHER" id="PTHR31435">
    <property type="entry name" value="PROTEIN NATD1"/>
    <property type="match status" value="1"/>
</dbReference>
<comment type="caution">
    <text evidence="2">The sequence shown here is derived from an EMBL/GenBank/DDBJ whole genome shotgun (WGS) entry which is preliminary data.</text>
</comment>
<evidence type="ECO:0000313" key="2">
    <source>
        <dbReference type="EMBL" id="THF48850.1"/>
    </source>
</evidence>
<organism evidence="2 3">
    <name type="scientific">Flavobacterium supellecticarium</name>
    <dbReference type="NCBI Taxonomy" id="2565924"/>
    <lineage>
        <taxon>Bacteria</taxon>
        <taxon>Pseudomonadati</taxon>
        <taxon>Bacteroidota</taxon>
        <taxon>Flavobacteriia</taxon>
        <taxon>Flavobacteriales</taxon>
        <taxon>Flavobacteriaceae</taxon>
        <taxon>Flavobacterium</taxon>
    </lineage>
</organism>
<evidence type="ECO:0000259" key="1">
    <source>
        <dbReference type="PROSITE" id="PS51729"/>
    </source>
</evidence>
<dbReference type="InterPro" id="IPR031165">
    <property type="entry name" value="GNAT_YJDJ"/>
</dbReference>
<keyword evidence="3" id="KW-1185">Reference proteome</keyword>
<dbReference type="InterPro" id="IPR016181">
    <property type="entry name" value="Acyl_CoA_acyltransferase"/>
</dbReference>
<dbReference type="PROSITE" id="PS51729">
    <property type="entry name" value="GNAT_YJDJ"/>
    <property type="match status" value="1"/>
</dbReference>
<dbReference type="PANTHER" id="PTHR31435:SF10">
    <property type="entry name" value="BSR4717 PROTEIN"/>
    <property type="match status" value="1"/>
</dbReference>
<evidence type="ECO:0000313" key="3">
    <source>
        <dbReference type="Proteomes" id="UP000307507"/>
    </source>
</evidence>
<dbReference type="RefSeq" id="WP_136403843.1">
    <property type="nucleotide sequence ID" value="NZ_SSNZ01000007.1"/>
</dbReference>
<dbReference type="Proteomes" id="UP000307507">
    <property type="component" value="Unassembled WGS sequence"/>
</dbReference>
<feature type="domain" description="N-acetyltransferase" evidence="1">
    <location>
        <begin position="81"/>
        <end position="166"/>
    </location>
</feature>
<dbReference type="InterPro" id="IPR045057">
    <property type="entry name" value="Gcn5-rel_NAT"/>
</dbReference>